<evidence type="ECO:0000259" key="1">
    <source>
        <dbReference type="Pfam" id="PF10108"/>
    </source>
</evidence>
<keyword evidence="2" id="KW-0378">Hydrolase</keyword>
<proteinExistence type="predicted"/>
<evidence type="ECO:0000313" key="3">
    <source>
        <dbReference type="Proteomes" id="UP000289703"/>
    </source>
</evidence>
<dbReference type="GO" id="GO:0004527">
    <property type="term" value="F:exonuclease activity"/>
    <property type="evidence" value="ECO:0007669"/>
    <property type="project" value="UniProtKB-KW"/>
</dbReference>
<dbReference type="InterPro" id="IPR036397">
    <property type="entry name" value="RNaseH_sf"/>
</dbReference>
<comment type="caution">
    <text evidence="2">The sequence shown here is derived from an EMBL/GenBank/DDBJ whole genome shotgun (WGS) entry which is preliminary data.</text>
</comment>
<organism evidence="2 3">
    <name type="scientific">Ancylomarina salipaludis</name>
    <dbReference type="NCBI Taxonomy" id="2501299"/>
    <lineage>
        <taxon>Bacteria</taxon>
        <taxon>Pseudomonadati</taxon>
        <taxon>Bacteroidota</taxon>
        <taxon>Bacteroidia</taxon>
        <taxon>Marinilabiliales</taxon>
        <taxon>Marinifilaceae</taxon>
        <taxon>Ancylomarina</taxon>
    </lineage>
</organism>
<dbReference type="Pfam" id="PF10108">
    <property type="entry name" value="DNA_pol_B_exo2"/>
    <property type="match status" value="1"/>
</dbReference>
<dbReference type="Gene3D" id="3.30.420.10">
    <property type="entry name" value="Ribonuclease H-like superfamily/Ribonuclease H"/>
    <property type="match status" value="1"/>
</dbReference>
<protein>
    <submittedName>
        <fullName evidence="2">3'-5' exonuclease</fullName>
    </submittedName>
</protein>
<dbReference type="AlphaFoldDB" id="A0A4Q1JPT2"/>
<dbReference type="EMBL" id="SAXA01000002">
    <property type="protein sequence ID" value="RXQ96734.1"/>
    <property type="molecule type" value="Genomic_DNA"/>
</dbReference>
<feature type="domain" description="Predicted 3'-5' exonuclease PolB-like" evidence="1">
    <location>
        <begin position="62"/>
        <end position="225"/>
    </location>
</feature>
<name>A0A4Q1JPT2_9BACT</name>
<dbReference type="InterPro" id="IPR012337">
    <property type="entry name" value="RNaseH-like_sf"/>
</dbReference>
<dbReference type="GO" id="GO:0003676">
    <property type="term" value="F:nucleic acid binding"/>
    <property type="evidence" value="ECO:0007669"/>
    <property type="project" value="InterPro"/>
</dbReference>
<keyword evidence="2" id="KW-0269">Exonuclease</keyword>
<dbReference type="SUPFAM" id="SSF53098">
    <property type="entry name" value="Ribonuclease H-like"/>
    <property type="match status" value="1"/>
</dbReference>
<dbReference type="InterPro" id="IPR019288">
    <property type="entry name" value="3'-5'_exonuclease_PolB-like"/>
</dbReference>
<dbReference type="OrthoDB" id="9773351at2"/>
<dbReference type="Proteomes" id="UP000289703">
    <property type="component" value="Unassembled WGS sequence"/>
</dbReference>
<dbReference type="RefSeq" id="WP_129253022.1">
    <property type="nucleotide sequence ID" value="NZ_SAXA01000002.1"/>
</dbReference>
<sequence length="240" mass="27828">MLDGVKLEDLLFIDIETVSGEANFDQISPKLQDFWEKKSNYFRNEDETASDVYARAGIYSEFGKIVCISTGVIVKRGNEKFFKVKSYYGHDEKVLLAEFGQMLDRFCTKPSRNLCAHNGKEFDFPYIARRMLINGLKLPKALNIAGKKPWEIKFLDTMELWKFGDYKHYTSLALLCEIFNIPTPKDDIDGSMVGKVYWEENDLERIAIYCEKDILATAQLILRYKGEDLIPEINFERVLI</sequence>
<keyword evidence="2" id="KW-0540">Nuclease</keyword>
<accession>A0A4Q1JPT2</accession>
<keyword evidence="3" id="KW-1185">Reference proteome</keyword>
<dbReference type="CDD" id="cd05782">
    <property type="entry name" value="DNA_polB_like1_exo"/>
    <property type="match status" value="1"/>
</dbReference>
<evidence type="ECO:0000313" key="2">
    <source>
        <dbReference type="EMBL" id="RXQ96734.1"/>
    </source>
</evidence>
<gene>
    <name evidence="2" type="ORF">EO244_03645</name>
</gene>
<reference evidence="2 3" key="1">
    <citation type="submission" date="2019-01" db="EMBL/GenBank/DDBJ databases">
        <title>Ancylomarina salipaludis sp. nov., isolated from a salt marsh.</title>
        <authorList>
            <person name="Yoon J.-H."/>
        </authorList>
    </citation>
    <scope>NUCLEOTIDE SEQUENCE [LARGE SCALE GENOMIC DNA]</scope>
    <source>
        <strain evidence="2 3">SHSM-M15</strain>
    </source>
</reference>